<comment type="catalytic activity">
    <reaction evidence="11 13">
        <text>L-aspartate + ATP = 4-phospho-L-aspartate + ADP</text>
        <dbReference type="Rhea" id="RHEA:23776"/>
        <dbReference type="ChEBI" id="CHEBI:29991"/>
        <dbReference type="ChEBI" id="CHEBI:30616"/>
        <dbReference type="ChEBI" id="CHEBI:57535"/>
        <dbReference type="ChEBI" id="CHEBI:456216"/>
        <dbReference type="EC" id="2.7.2.4"/>
    </reaction>
</comment>
<dbReference type="UniPathway" id="UPA00051">
    <property type="reaction ID" value="UER00462"/>
</dbReference>
<evidence type="ECO:0000256" key="3">
    <source>
        <dbReference type="ARBA" id="ARBA00005139"/>
    </source>
</evidence>
<feature type="binding site" evidence="12">
    <location>
        <begin position="7"/>
        <end position="10"/>
    </location>
    <ligand>
        <name>ATP</name>
        <dbReference type="ChEBI" id="CHEBI:30616"/>
    </ligand>
</feature>
<dbReference type="InterPro" id="IPR018042">
    <property type="entry name" value="Aspartate_kinase_CS"/>
</dbReference>
<dbReference type="Proteomes" id="UP000030063">
    <property type="component" value="Unassembled WGS sequence"/>
</dbReference>
<feature type="binding site" evidence="12">
    <location>
        <position position="184"/>
    </location>
    <ligand>
        <name>ATP</name>
        <dbReference type="ChEBI" id="CHEBI:30616"/>
    </ligand>
</feature>
<name>A0A0A1YJK7_9PSED</name>
<organism evidence="16 17">
    <name type="scientific">Pseudomonas taeanensis MS-3</name>
    <dbReference type="NCBI Taxonomy" id="1395571"/>
    <lineage>
        <taxon>Bacteria</taxon>
        <taxon>Pseudomonadati</taxon>
        <taxon>Pseudomonadota</taxon>
        <taxon>Gammaproteobacteria</taxon>
        <taxon>Pseudomonadales</taxon>
        <taxon>Pseudomonadaceae</taxon>
        <taxon>Pseudomonas</taxon>
    </lineage>
</organism>
<keyword evidence="7 12" id="KW-0547">Nucleotide-binding</keyword>
<dbReference type="PIRSF" id="PIRSF000726">
    <property type="entry name" value="Asp_kin"/>
    <property type="match status" value="1"/>
</dbReference>
<feature type="binding site" evidence="12">
    <location>
        <position position="47"/>
    </location>
    <ligand>
        <name>substrate</name>
    </ligand>
</feature>
<dbReference type="Gene3D" id="3.30.2130.10">
    <property type="entry name" value="VC0802-like"/>
    <property type="match status" value="1"/>
</dbReference>
<comment type="caution">
    <text evidence="16">The sequence shown here is derived from an EMBL/GenBank/DDBJ whole genome shotgun (WGS) entry which is preliminary data.</text>
</comment>
<dbReference type="FunFam" id="3.30.2130.10:FF:000002">
    <property type="entry name" value="Aspartokinase"/>
    <property type="match status" value="1"/>
</dbReference>
<evidence type="ECO:0000256" key="5">
    <source>
        <dbReference type="ARBA" id="ARBA00022605"/>
    </source>
</evidence>
<feature type="binding site" evidence="12">
    <location>
        <position position="74"/>
    </location>
    <ligand>
        <name>substrate</name>
    </ligand>
</feature>
<comment type="pathway">
    <text evidence="1 14">Amino-acid biosynthesis; L-lysine biosynthesis via DAP pathway; (S)-tetrahydrodipicolinate from L-aspartate: step 1/4.</text>
</comment>
<keyword evidence="10" id="KW-0457">Lysine biosynthesis</keyword>
<dbReference type="GO" id="GO:0009089">
    <property type="term" value="P:lysine biosynthetic process via diaminopimelate"/>
    <property type="evidence" value="ECO:0007669"/>
    <property type="project" value="UniProtKB-UniPathway"/>
</dbReference>
<comment type="pathway">
    <text evidence="3 14">Amino-acid biosynthesis; L-threonine biosynthesis; L-threonine from L-aspartate: step 1/5.</text>
</comment>
<dbReference type="InterPro" id="IPR001341">
    <property type="entry name" value="Asp_kinase"/>
</dbReference>
<dbReference type="GO" id="GO:0005829">
    <property type="term" value="C:cytosol"/>
    <property type="evidence" value="ECO:0007669"/>
    <property type="project" value="TreeGrafter"/>
</dbReference>
<evidence type="ECO:0000256" key="9">
    <source>
        <dbReference type="ARBA" id="ARBA00022840"/>
    </source>
</evidence>
<evidence type="ECO:0000256" key="6">
    <source>
        <dbReference type="ARBA" id="ARBA00022679"/>
    </source>
</evidence>
<dbReference type="FunFam" id="3.40.1160.10:FF:000002">
    <property type="entry name" value="Aspartokinase"/>
    <property type="match status" value="1"/>
</dbReference>
<dbReference type="InterPro" id="IPR045865">
    <property type="entry name" value="ACT-like_dom_sf"/>
</dbReference>
<comment type="similarity">
    <text evidence="4 13">Belongs to the aspartokinase family.</text>
</comment>
<dbReference type="AlphaFoldDB" id="A0A0A1YJK7"/>
<dbReference type="NCBIfam" id="TIGR00656">
    <property type="entry name" value="asp_kin_monofn"/>
    <property type="match status" value="1"/>
</dbReference>
<evidence type="ECO:0000313" key="17">
    <source>
        <dbReference type="Proteomes" id="UP000030063"/>
    </source>
</evidence>
<gene>
    <name evidence="16" type="ORF">TMS3_0111530</name>
</gene>
<dbReference type="GO" id="GO:0009090">
    <property type="term" value="P:homoserine biosynthetic process"/>
    <property type="evidence" value="ECO:0007669"/>
    <property type="project" value="TreeGrafter"/>
</dbReference>
<dbReference type="GO" id="GO:0004072">
    <property type="term" value="F:aspartate kinase activity"/>
    <property type="evidence" value="ECO:0007669"/>
    <property type="project" value="UniProtKB-EC"/>
</dbReference>
<evidence type="ECO:0000256" key="10">
    <source>
        <dbReference type="ARBA" id="ARBA00023154"/>
    </source>
</evidence>
<evidence type="ECO:0000256" key="1">
    <source>
        <dbReference type="ARBA" id="ARBA00004766"/>
    </source>
</evidence>
<feature type="binding site" evidence="12">
    <location>
        <begin position="209"/>
        <end position="210"/>
    </location>
    <ligand>
        <name>ATP</name>
        <dbReference type="ChEBI" id="CHEBI:30616"/>
    </ligand>
</feature>
<dbReference type="PROSITE" id="PS51671">
    <property type="entry name" value="ACT"/>
    <property type="match status" value="2"/>
</dbReference>
<dbReference type="EC" id="2.7.2.4" evidence="13"/>
<dbReference type="InterPro" id="IPR041740">
    <property type="entry name" value="AKii-LysC-BS"/>
</dbReference>
<dbReference type="Gene3D" id="3.40.1160.10">
    <property type="entry name" value="Acetylglutamate kinase-like"/>
    <property type="match status" value="1"/>
</dbReference>
<evidence type="ECO:0000256" key="4">
    <source>
        <dbReference type="ARBA" id="ARBA00010122"/>
    </source>
</evidence>
<dbReference type="CDD" id="cd04261">
    <property type="entry name" value="AAK_AKii-LysC-BS"/>
    <property type="match status" value="1"/>
</dbReference>
<feature type="binding site" evidence="12">
    <location>
        <begin position="173"/>
        <end position="174"/>
    </location>
    <ligand>
        <name>ATP</name>
        <dbReference type="ChEBI" id="CHEBI:30616"/>
    </ligand>
</feature>
<dbReference type="InterPro" id="IPR036393">
    <property type="entry name" value="AceGlu_kinase-like_sf"/>
</dbReference>
<protein>
    <recommendedName>
        <fullName evidence="13">Aspartokinase</fullName>
        <ecNumber evidence="13">2.7.2.4</ecNumber>
    </recommendedName>
</protein>
<dbReference type="InterPro" id="IPR001048">
    <property type="entry name" value="Asp/Glu/Uridylate_kinase"/>
</dbReference>
<evidence type="ECO:0000259" key="15">
    <source>
        <dbReference type="PROSITE" id="PS51671"/>
    </source>
</evidence>
<dbReference type="SUPFAM" id="SSF53633">
    <property type="entry name" value="Carbamate kinase-like"/>
    <property type="match status" value="1"/>
</dbReference>
<dbReference type="InterPro" id="IPR054352">
    <property type="entry name" value="ACT_Aspartokinase"/>
</dbReference>
<proteinExistence type="inferred from homology"/>
<keyword evidence="9 12" id="KW-0067">ATP-binding</keyword>
<keyword evidence="17" id="KW-1185">Reference proteome</keyword>
<dbReference type="NCBIfam" id="NF005154">
    <property type="entry name" value="PRK06635.1-2"/>
    <property type="match status" value="1"/>
</dbReference>
<feature type="binding site" evidence="12">
    <location>
        <position position="179"/>
    </location>
    <ligand>
        <name>ATP</name>
        <dbReference type="ChEBI" id="CHEBI:30616"/>
    </ligand>
</feature>
<dbReference type="Pfam" id="PF00696">
    <property type="entry name" value="AA_kinase"/>
    <property type="match status" value="1"/>
</dbReference>
<dbReference type="OrthoDB" id="9799110at2"/>
<dbReference type="STRING" id="1395571.TMS3_0111530"/>
<dbReference type="Pfam" id="PF22468">
    <property type="entry name" value="ACT_9"/>
    <property type="match status" value="1"/>
</dbReference>
<dbReference type="GO" id="GO:0009088">
    <property type="term" value="P:threonine biosynthetic process"/>
    <property type="evidence" value="ECO:0007669"/>
    <property type="project" value="UniProtKB-UniPathway"/>
</dbReference>
<keyword evidence="5 14" id="KW-0028">Amino-acid biosynthesis</keyword>
<evidence type="ECO:0000256" key="8">
    <source>
        <dbReference type="ARBA" id="ARBA00022777"/>
    </source>
</evidence>
<comment type="pathway">
    <text evidence="2 14">Amino-acid biosynthesis; L-methionine biosynthesis via de novo pathway; L-homoserine from L-aspartate: step 1/3.</text>
</comment>
<dbReference type="EMBL" id="AWSQ01000002">
    <property type="protein sequence ID" value="KFX70122.1"/>
    <property type="molecule type" value="Genomic_DNA"/>
</dbReference>
<evidence type="ECO:0000313" key="16">
    <source>
        <dbReference type="EMBL" id="KFX70122.1"/>
    </source>
</evidence>
<dbReference type="CDD" id="cd04913">
    <property type="entry name" value="ACT_AKii-LysC-BS-like_1"/>
    <property type="match status" value="1"/>
</dbReference>
<evidence type="ECO:0000256" key="7">
    <source>
        <dbReference type="ARBA" id="ARBA00022741"/>
    </source>
</evidence>
<dbReference type="PROSITE" id="PS00324">
    <property type="entry name" value="ASPARTOKINASE"/>
    <property type="match status" value="1"/>
</dbReference>
<keyword evidence="6 13" id="KW-0808">Transferase</keyword>
<evidence type="ECO:0000256" key="2">
    <source>
        <dbReference type="ARBA" id="ARBA00004986"/>
    </source>
</evidence>
<dbReference type="eggNOG" id="COG0527">
    <property type="taxonomic scope" value="Bacteria"/>
</dbReference>
<dbReference type="CDD" id="cd04923">
    <property type="entry name" value="ACT_AK-LysC-DapG-like_2"/>
    <property type="match status" value="1"/>
</dbReference>
<evidence type="ECO:0000256" key="14">
    <source>
        <dbReference type="RuleBase" id="RU004249"/>
    </source>
</evidence>
<feature type="domain" description="ACT" evidence="15">
    <location>
        <begin position="345"/>
        <end position="411"/>
    </location>
</feature>
<evidence type="ECO:0000256" key="11">
    <source>
        <dbReference type="ARBA" id="ARBA00047872"/>
    </source>
</evidence>
<dbReference type="PANTHER" id="PTHR21499">
    <property type="entry name" value="ASPARTATE KINASE"/>
    <property type="match status" value="1"/>
</dbReference>
<evidence type="ECO:0000256" key="13">
    <source>
        <dbReference type="RuleBase" id="RU003448"/>
    </source>
</evidence>
<dbReference type="InterPro" id="IPR002912">
    <property type="entry name" value="ACT_dom"/>
</dbReference>
<dbReference type="UniPathway" id="UPA00050">
    <property type="reaction ID" value="UER00461"/>
</dbReference>
<dbReference type="UniPathway" id="UPA00034">
    <property type="reaction ID" value="UER00015"/>
</dbReference>
<dbReference type="Pfam" id="PF01842">
    <property type="entry name" value="ACT"/>
    <property type="match status" value="1"/>
</dbReference>
<dbReference type="NCBIfam" id="NF005155">
    <property type="entry name" value="PRK06635.1-4"/>
    <property type="match status" value="1"/>
</dbReference>
<dbReference type="NCBIfam" id="TIGR00657">
    <property type="entry name" value="asp_kinases"/>
    <property type="match status" value="1"/>
</dbReference>
<dbReference type="InterPro" id="IPR005260">
    <property type="entry name" value="Asp_kin_monofn"/>
</dbReference>
<feature type="domain" description="ACT" evidence="15">
    <location>
        <begin position="265"/>
        <end position="339"/>
    </location>
</feature>
<sequence>MALIVQKFGGTSVGTVERIEQVAEKVKKFREGGDDIVVVVSAMSGETNRLIELAKQVSDQPVPRELDVMISTGEQVTIALLTMALIKRGVPAVSYTGNQVRILTDSAHNKARILQIDDQKLRADLKEGRVVVVAGFQGVDEHGNITTLGRGGSDTTGVALAAALKAEECQIYTDVDGVYTTDPRVVPQAQRLEKITFEEMLEMASLGSKVLQIRSVEFAGKYNVPLRVLHSFQEGPGTLITIDEEESMEQPIISGIAFNRDEAKLTIRGVPDIPGVAFKILGPVSAANIEVDMIVQNVAHDNTTDFTFTVHRNDYQSAQQVLENTARELGAREVVGDTKITKVSIVGVGMRSHAGVASRMFEALAKENINIQMISTSEIKVSVVIEEKYLELAVRALHTAFELDAPARQAD</sequence>
<reference evidence="16 17" key="1">
    <citation type="journal article" date="2014" name="Genome Announc.">
        <title>Draft Genome Sequence of Petroleum Oil-Degrading Marine Bacterium Pseudomonas taeanensis Strain MS-3, Isolated from a Crude Oil-Contaminated Seashore.</title>
        <authorList>
            <person name="Lee S.Y."/>
            <person name="Kim S.H."/>
            <person name="Lee D.G."/>
            <person name="Shin S."/>
            <person name="Yun S.H."/>
            <person name="Choi C.W."/>
            <person name="Chung Y.H."/>
            <person name="Choi J.S."/>
            <person name="Kahng H.Y."/>
            <person name="Kim S.I."/>
        </authorList>
    </citation>
    <scope>NUCLEOTIDE SEQUENCE [LARGE SCALE GENOMIC DNA]</scope>
    <source>
        <strain evidence="16 17">MS-3</strain>
    </source>
</reference>
<dbReference type="PANTHER" id="PTHR21499:SF3">
    <property type="entry name" value="ASPARTOKINASE"/>
    <property type="match status" value="1"/>
</dbReference>
<keyword evidence="8 13" id="KW-0418">Kinase</keyword>
<evidence type="ECO:0000256" key="12">
    <source>
        <dbReference type="PIRSR" id="PIRSR000726-1"/>
    </source>
</evidence>
<dbReference type="SUPFAM" id="SSF55021">
    <property type="entry name" value="ACT-like"/>
    <property type="match status" value="2"/>
</dbReference>
<dbReference type="GO" id="GO:0005524">
    <property type="term" value="F:ATP binding"/>
    <property type="evidence" value="ECO:0007669"/>
    <property type="project" value="UniProtKB-KW"/>
</dbReference>
<dbReference type="RefSeq" id="WP_025165377.1">
    <property type="nucleotide sequence ID" value="NZ_AWSQ01000002.1"/>
</dbReference>
<accession>A0A0A1YJK7</accession>